<keyword evidence="1 2" id="KW-0129">CBS domain</keyword>
<reference evidence="5 6" key="1">
    <citation type="submission" date="2024-03" db="EMBL/GenBank/DDBJ databases">
        <title>Whole genome sequencing of Streptomyces racemochromogenes, to identify antimicrobial biosynthetic gene clusters.</title>
        <authorList>
            <person name="Suryawanshi P."/>
            <person name="Krishnaraj P.U."/>
            <person name="Arun Y.P."/>
            <person name="Suryawanshi M.P."/>
            <person name="Rakshit O."/>
        </authorList>
    </citation>
    <scope>NUCLEOTIDE SEQUENCE [LARGE SCALE GENOMIC DNA]</scope>
    <source>
        <strain evidence="5 6">AUDT626</strain>
    </source>
</reference>
<dbReference type="SUPFAM" id="SSF54631">
    <property type="entry name" value="CBS-domain pair"/>
    <property type="match status" value="1"/>
</dbReference>
<dbReference type="PROSITE" id="PS51371">
    <property type="entry name" value="CBS"/>
    <property type="match status" value="2"/>
</dbReference>
<dbReference type="InterPro" id="IPR007055">
    <property type="entry name" value="BON_dom"/>
</dbReference>
<dbReference type="InterPro" id="IPR051257">
    <property type="entry name" value="Diverse_CBS-Domain"/>
</dbReference>
<dbReference type="PIRSF" id="PIRSF036990">
    <property type="entry name" value="UCP036990_CBS_BON"/>
    <property type="match status" value="1"/>
</dbReference>
<dbReference type="RefSeq" id="WP_395508080.1">
    <property type="nucleotide sequence ID" value="NZ_JBBDHD010000005.1"/>
</dbReference>
<evidence type="ECO:0000256" key="2">
    <source>
        <dbReference type="PROSITE-ProRule" id="PRU00703"/>
    </source>
</evidence>
<organism evidence="5 6">
    <name type="scientific">Streptomyces racemochromogenes</name>
    <dbReference type="NCBI Taxonomy" id="67353"/>
    <lineage>
        <taxon>Bacteria</taxon>
        <taxon>Bacillati</taxon>
        <taxon>Actinomycetota</taxon>
        <taxon>Actinomycetes</taxon>
        <taxon>Kitasatosporales</taxon>
        <taxon>Streptomycetaceae</taxon>
        <taxon>Streptomyces</taxon>
    </lineage>
</organism>
<accession>A0ABW7P729</accession>
<gene>
    <name evidence="5" type="ORF">WDV06_03420</name>
</gene>
<comment type="caution">
    <text evidence="5">The sequence shown here is derived from an EMBL/GenBank/DDBJ whole genome shotgun (WGS) entry which is preliminary data.</text>
</comment>
<protein>
    <submittedName>
        <fullName evidence="5">CBS domain-containing protein</fullName>
    </submittedName>
</protein>
<evidence type="ECO:0000313" key="5">
    <source>
        <dbReference type="EMBL" id="MFH7594138.1"/>
    </source>
</evidence>
<dbReference type="InterPro" id="IPR017080">
    <property type="entry name" value="UCP036990_CBS_BON"/>
</dbReference>
<dbReference type="PANTHER" id="PTHR43080">
    <property type="entry name" value="CBS DOMAIN-CONTAINING PROTEIN CBSX3, MITOCHONDRIAL"/>
    <property type="match status" value="1"/>
</dbReference>
<feature type="domain" description="CBS" evidence="4">
    <location>
        <begin position="11"/>
        <end position="70"/>
    </location>
</feature>
<dbReference type="PANTHER" id="PTHR43080:SF29">
    <property type="entry name" value="OS02G0818000 PROTEIN"/>
    <property type="match status" value="1"/>
</dbReference>
<keyword evidence="6" id="KW-1185">Reference proteome</keyword>
<sequence>MKHLRTVDDVMTHAVISVGQDTAFKDVVEALRMWNVSALPVLAGDGRVTGIVSEADLLLDARDTDPHRATTAERLMTRPAVTVSKDATIPAAARLMARRHLKRLPVVDGEGRLIGVVSRGDLLKVYLRPDADIAAEVRELIMYQLIPRGSAEIHVHVASGVAHLYGSLTDPTLEDVVVRAAGTVPGVVDVTADFTVPVAS</sequence>
<evidence type="ECO:0000259" key="3">
    <source>
        <dbReference type="PROSITE" id="PS50914"/>
    </source>
</evidence>
<dbReference type="Pfam" id="PF00571">
    <property type="entry name" value="CBS"/>
    <property type="match status" value="2"/>
</dbReference>
<feature type="domain" description="BON" evidence="3">
    <location>
        <begin position="129"/>
        <end position="198"/>
    </location>
</feature>
<dbReference type="Proteomes" id="UP001610631">
    <property type="component" value="Unassembled WGS sequence"/>
</dbReference>
<dbReference type="Gene3D" id="3.10.580.10">
    <property type="entry name" value="CBS-domain"/>
    <property type="match status" value="1"/>
</dbReference>
<dbReference type="SMART" id="SM00116">
    <property type="entry name" value="CBS"/>
    <property type="match status" value="2"/>
</dbReference>
<feature type="domain" description="CBS" evidence="4">
    <location>
        <begin position="76"/>
        <end position="133"/>
    </location>
</feature>
<dbReference type="CDD" id="cd04586">
    <property type="entry name" value="CBS_pair_BON_assoc"/>
    <property type="match status" value="1"/>
</dbReference>
<dbReference type="InterPro" id="IPR000644">
    <property type="entry name" value="CBS_dom"/>
</dbReference>
<name>A0ABW7P729_9ACTN</name>
<evidence type="ECO:0000259" key="4">
    <source>
        <dbReference type="PROSITE" id="PS51371"/>
    </source>
</evidence>
<dbReference type="PROSITE" id="PS50914">
    <property type="entry name" value="BON"/>
    <property type="match status" value="1"/>
</dbReference>
<evidence type="ECO:0000256" key="1">
    <source>
        <dbReference type="ARBA" id="ARBA00023122"/>
    </source>
</evidence>
<dbReference type="Pfam" id="PF04972">
    <property type="entry name" value="BON"/>
    <property type="match status" value="1"/>
</dbReference>
<dbReference type="EMBL" id="JBBDHD010000005">
    <property type="protein sequence ID" value="MFH7594138.1"/>
    <property type="molecule type" value="Genomic_DNA"/>
</dbReference>
<dbReference type="InterPro" id="IPR046342">
    <property type="entry name" value="CBS_dom_sf"/>
</dbReference>
<evidence type="ECO:0000313" key="6">
    <source>
        <dbReference type="Proteomes" id="UP001610631"/>
    </source>
</evidence>
<proteinExistence type="predicted"/>